<dbReference type="EMBL" id="JAHVAH010000001">
    <property type="protein sequence ID" value="MBW0144379.1"/>
    <property type="molecule type" value="Genomic_DNA"/>
</dbReference>
<dbReference type="InterPro" id="IPR018704">
    <property type="entry name" value="SecYEG/CpoB_TPR"/>
</dbReference>
<feature type="domain" description="Ancillary SecYEG translocon subunit/Cell division coordinator CpoB TPR" evidence="2">
    <location>
        <begin position="27"/>
        <end position="197"/>
    </location>
</feature>
<dbReference type="RefSeq" id="WP_218632381.1">
    <property type="nucleotide sequence ID" value="NZ_JAHVAH010000001.1"/>
</dbReference>
<keyword evidence="1" id="KW-0812">Transmembrane</keyword>
<accession>A0ABS6V4B1</accession>
<protein>
    <submittedName>
        <fullName evidence="3">Tetratricopeptide repeat protein</fullName>
    </submittedName>
</protein>
<name>A0ABS6V4B1_9SPHN</name>
<evidence type="ECO:0000313" key="4">
    <source>
        <dbReference type="Proteomes" id="UP000698028"/>
    </source>
</evidence>
<gene>
    <name evidence="3" type="ORF">KTQ36_03610</name>
</gene>
<sequence>MALPPNEIGSFEREVDENYRRDRAADFARTYGKWIAIGVIAILAVVAAFLFWQNQQAQKAGEQVEELAKVMTDFVDGERVGLDERLQAVASDSDGATKAAALMTEAALAMDAGDRTKATEIYRAVAADGDLPQPFRDVAVIRDVQLTFDTAEPADIIAKLQPLAQPGKPFYGSAGELTAAAMLKMGREQEAGQIFAQLANDSVVPQTIQTRAAQMASSLGVETPATVTDQEEE</sequence>
<organism evidence="3 4">
    <name type="scientific">Sphingomicrobium clamense</name>
    <dbReference type="NCBI Taxonomy" id="2851013"/>
    <lineage>
        <taxon>Bacteria</taxon>
        <taxon>Pseudomonadati</taxon>
        <taxon>Pseudomonadota</taxon>
        <taxon>Alphaproteobacteria</taxon>
        <taxon>Sphingomonadales</taxon>
        <taxon>Sphingomonadaceae</taxon>
        <taxon>Sphingomicrobium</taxon>
    </lineage>
</organism>
<dbReference type="Pfam" id="PF09976">
    <property type="entry name" value="TPR_21"/>
    <property type="match status" value="1"/>
</dbReference>
<keyword evidence="1" id="KW-0472">Membrane</keyword>
<dbReference type="Proteomes" id="UP000698028">
    <property type="component" value="Unassembled WGS sequence"/>
</dbReference>
<reference evidence="3 4" key="1">
    <citation type="submission" date="2021-07" db="EMBL/GenBank/DDBJ databases">
        <title>The draft genome sequence of Sphingomicrobium sp. B8.</title>
        <authorList>
            <person name="Mu L."/>
        </authorList>
    </citation>
    <scope>NUCLEOTIDE SEQUENCE [LARGE SCALE GENOMIC DNA]</scope>
    <source>
        <strain evidence="3 4">B8</strain>
    </source>
</reference>
<evidence type="ECO:0000256" key="1">
    <source>
        <dbReference type="SAM" id="Phobius"/>
    </source>
</evidence>
<evidence type="ECO:0000313" key="3">
    <source>
        <dbReference type="EMBL" id="MBW0144379.1"/>
    </source>
</evidence>
<comment type="caution">
    <text evidence="3">The sequence shown here is derived from an EMBL/GenBank/DDBJ whole genome shotgun (WGS) entry which is preliminary data.</text>
</comment>
<keyword evidence="4" id="KW-1185">Reference proteome</keyword>
<feature type="transmembrane region" description="Helical" evidence="1">
    <location>
        <begin position="31"/>
        <end position="52"/>
    </location>
</feature>
<keyword evidence="1" id="KW-1133">Transmembrane helix</keyword>
<evidence type="ECO:0000259" key="2">
    <source>
        <dbReference type="Pfam" id="PF09976"/>
    </source>
</evidence>
<proteinExistence type="predicted"/>